<name>A0ACB8EW70_9SAUR</name>
<keyword evidence="2" id="KW-1185">Reference proteome</keyword>
<dbReference type="EMBL" id="CM037628">
    <property type="protein sequence ID" value="KAH7996871.1"/>
    <property type="molecule type" value="Genomic_DNA"/>
</dbReference>
<proteinExistence type="predicted"/>
<accession>A0ACB8EW70</accession>
<evidence type="ECO:0000313" key="1">
    <source>
        <dbReference type="EMBL" id="KAH7996871.1"/>
    </source>
</evidence>
<protein>
    <submittedName>
        <fullName evidence="1">Uncharacterized protein</fullName>
    </submittedName>
</protein>
<evidence type="ECO:0000313" key="2">
    <source>
        <dbReference type="Proteomes" id="UP000827872"/>
    </source>
</evidence>
<sequence>MLRAKPIRWILRALLTLLTWSHWGVGSFGLSHCVLSPNKPGLAICTSQAVSNLSSAISHLPNSTLWLNASHNNINDVASMAFSHLPGLLELQLDNNRISSIQPNAFRGLEALGMLDLSWNRLASMRPSMLAGLRNLRRLHLSHNQIASLDPGAFMSQTALQALHLSNNNLSAFQEVATAVEGLANLTFLNLDYNQISTPCVGPGGIVLPALRNLSLNSNGISKLDLSNCSLRRLQQLNLTHNGMLEVDSKSFRATPALLELSLDMNPFPISHLINLSLPHLTMLHLSSMNQSLNRTLTTACTVFRGLSSLTSLDIKHSKLTAAHLSQLGSCTNLTWLDLSTTDFKRLSSGDFSTFPNLEFLSLDKCKLLAVHAKAWEKLRRLRTLILKRNSISQLENALFSPLTSLSYLDLSKNRLTNLQKTSFLNMSALRQLVLQSCQITAVTRDTFYYARKMEYLDLSGNSIKLLKYSAFLFLGRLQTLLLSGNRILTVQSHAFKGLNSLKSLSLDHNYLYKLPVKTFAYLKKLKTLDLSYNYLFTYNKYDHPSPFLGLHTLQTLDLGSQMPLLPICPPDKLFQGLKNLRHLSLRDNPSTLFVNLSFVNLTSLDFLDLSDIYPGRDGFWRLRPNFFQGLKNLTQLRIEDSSIRDLPEQIFSDLGSLEQLSLNKNDLRNISKQLLGKLPSLKYLDASGNPLACSCENLWFHNWSMSEPNIQVALLGSYHCFGPGLTDRLFVQQDLSFCFETWEMYFFAGTTVVILLLLLSALVNAKFGWTLRHGYYLLKGWGHGQLRQKGQDYQYDAYVSCSGQDHEWVVKKLLVKLEEEGEPNIRLCFGPRDFAPGEYFMNNIQNGVSRSRKTLCLVSKSYLEDEWCSLEIQLACSKIHYHGQDPLVMVFLEDIPNYRLSPYHRLRKLINQKSYISWPENPEAENVFWAKLQEALQDSREQEAELIQFNAVLDSTPLSYQSGTAVEMALQLPLFYLIFFPPVLAADYGLPKFICSPMPLDMEHGCQSASQQRHGPAANNGANGHWVGTLEEAKETILHLRETVVHQKEMILDQRETVRELTAKLSRCELHSRRHVGEHLGVHHQENHSHGHHEGSHRTHHEGGHRTHHEGTHPHGHRGHHEEGHQGHHENTHQGHHEDAHRLHHEEVHRDPHEGIHPRENEYHHLGQREHHELQLGHNTHDAFRKGAAAANTMEDPPKDPTTGVHQMERMLESLKERLEHLQHNRNSSLFSTSLRDALQKKITILEHQIHAKVNTTDHGGSAAAGLRNAHHSHGNTAEKGHKGEKHSENFRVGFPLRTNYMYAKVKRTLHHEIFAFSICLWLKSSSAPGMGTPFSYSVPGQANEVVLIEWGNNPMELLVNDKAATLPLAINDAKWHHICVTWSTRDGVWETYQDGVRRGSGENLAPWHPVKAGGVFVLGQEQDTLGGRFDATQAFIGEISDFNMWGHILTPGEVYKMATCTSDVGGDLINWTESSVDLHGGVVKLPFNACH</sequence>
<organism evidence="1 2">
    <name type="scientific">Sphaerodactylus townsendi</name>
    <dbReference type="NCBI Taxonomy" id="933632"/>
    <lineage>
        <taxon>Eukaryota</taxon>
        <taxon>Metazoa</taxon>
        <taxon>Chordata</taxon>
        <taxon>Craniata</taxon>
        <taxon>Vertebrata</taxon>
        <taxon>Euteleostomi</taxon>
        <taxon>Lepidosauria</taxon>
        <taxon>Squamata</taxon>
        <taxon>Bifurcata</taxon>
        <taxon>Gekkota</taxon>
        <taxon>Sphaerodactylidae</taxon>
        <taxon>Sphaerodactylus</taxon>
    </lineage>
</organism>
<gene>
    <name evidence="1" type="ORF">K3G42_011695</name>
</gene>
<comment type="caution">
    <text evidence="1">The sequence shown here is derived from an EMBL/GenBank/DDBJ whole genome shotgun (WGS) entry which is preliminary data.</text>
</comment>
<reference evidence="1" key="1">
    <citation type="submission" date="2021-08" db="EMBL/GenBank/DDBJ databases">
        <title>The first chromosome-level gecko genome reveals the dynamic sex chromosomes of Neotropical dwarf geckos (Sphaerodactylidae: Sphaerodactylus).</title>
        <authorList>
            <person name="Pinto B.J."/>
            <person name="Keating S.E."/>
            <person name="Gamble T."/>
        </authorList>
    </citation>
    <scope>NUCLEOTIDE SEQUENCE</scope>
    <source>
        <strain evidence="1">TG3544</strain>
    </source>
</reference>
<dbReference type="Proteomes" id="UP000827872">
    <property type="component" value="Linkage Group LG15"/>
</dbReference>